<evidence type="ECO:0000313" key="1">
    <source>
        <dbReference type="EMBL" id="PVD26247.1"/>
    </source>
</evidence>
<gene>
    <name evidence="1" type="ORF">C0Q70_13917</name>
</gene>
<comment type="caution">
    <text evidence="1">The sequence shown here is derived from an EMBL/GenBank/DDBJ whole genome shotgun (WGS) entry which is preliminary data.</text>
</comment>
<name>A0A2T7NYJ1_POMCA</name>
<protein>
    <submittedName>
        <fullName evidence="1">Uncharacterized protein</fullName>
    </submittedName>
</protein>
<reference evidence="1 2" key="1">
    <citation type="submission" date="2018-04" db="EMBL/GenBank/DDBJ databases">
        <title>The genome of golden apple snail Pomacea canaliculata provides insight into stress tolerance and invasive adaptation.</title>
        <authorList>
            <person name="Liu C."/>
            <person name="Liu B."/>
            <person name="Ren Y."/>
            <person name="Zhang Y."/>
            <person name="Wang H."/>
            <person name="Li S."/>
            <person name="Jiang F."/>
            <person name="Yin L."/>
            <person name="Zhang G."/>
            <person name="Qian W."/>
            <person name="Fan W."/>
        </authorList>
    </citation>
    <scope>NUCLEOTIDE SEQUENCE [LARGE SCALE GENOMIC DNA]</scope>
    <source>
        <strain evidence="1">SZHN2017</strain>
        <tissue evidence="1">Muscle</tissue>
    </source>
</reference>
<sequence length="69" mass="7643">MSEPAIKLEEVVVLLFMNGNYCCWNNQAHASTDISSVLLQADCTTAEIAFPDHSILCLFFSSPPHKTKN</sequence>
<dbReference type="AlphaFoldDB" id="A0A2T7NYJ1"/>
<proteinExistence type="predicted"/>
<organism evidence="1 2">
    <name type="scientific">Pomacea canaliculata</name>
    <name type="common">Golden apple snail</name>
    <dbReference type="NCBI Taxonomy" id="400727"/>
    <lineage>
        <taxon>Eukaryota</taxon>
        <taxon>Metazoa</taxon>
        <taxon>Spiralia</taxon>
        <taxon>Lophotrochozoa</taxon>
        <taxon>Mollusca</taxon>
        <taxon>Gastropoda</taxon>
        <taxon>Caenogastropoda</taxon>
        <taxon>Architaenioglossa</taxon>
        <taxon>Ampullarioidea</taxon>
        <taxon>Ampullariidae</taxon>
        <taxon>Pomacea</taxon>
    </lineage>
</organism>
<dbReference type="Proteomes" id="UP000245119">
    <property type="component" value="Linkage Group LG8"/>
</dbReference>
<evidence type="ECO:0000313" key="2">
    <source>
        <dbReference type="Proteomes" id="UP000245119"/>
    </source>
</evidence>
<dbReference type="EMBL" id="PZQS01000008">
    <property type="protein sequence ID" value="PVD26247.1"/>
    <property type="molecule type" value="Genomic_DNA"/>
</dbReference>
<keyword evidence="2" id="KW-1185">Reference proteome</keyword>
<accession>A0A2T7NYJ1</accession>